<reference evidence="1 2" key="1">
    <citation type="journal article" date="2016" name="Appl. Environ. Microbiol.">
        <title>Whole genome relationships among Francisella bacteria of diverse origin define new species and provide specific regions for detection.</title>
        <authorList>
            <person name="Challacombe J.F."/>
            <person name="Petersen J.M."/>
            <person name="Gallegos-Graves V."/>
            <person name="Hodge D."/>
            <person name="Pillai S."/>
            <person name="Kuske C.R."/>
        </authorList>
    </citation>
    <scope>NUCLEOTIDE SEQUENCE [LARGE SCALE GENOMIC DNA]</scope>
    <source>
        <strain evidence="2">TX07-7310</strain>
    </source>
</reference>
<dbReference type="KEGG" id="frx:F7310_00490"/>
<organism evidence="1 2">
    <name type="scientific">Francisella uliginis</name>
    <dbReference type="NCBI Taxonomy" id="573570"/>
    <lineage>
        <taxon>Bacteria</taxon>
        <taxon>Pseudomonadati</taxon>
        <taxon>Pseudomonadota</taxon>
        <taxon>Gammaproteobacteria</taxon>
        <taxon>Thiotrichales</taxon>
        <taxon>Francisellaceae</taxon>
        <taxon>Francisella</taxon>
    </lineage>
</organism>
<protein>
    <submittedName>
        <fullName evidence="1">Uncharacterized protein</fullName>
    </submittedName>
</protein>
<dbReference type="EMBL" id="CP016796">
    <property type="protein sequence ID" value="API85922.1"/>
    <property type="molecule type" value="Genomic_DNA"/>
</dbReference>
<accession>A0A1L4BQ12</accession>
<dbReference type="RefSeq" id="WP_072711124.1">
    <property type="nucleotide sequence ID" value="NZ_CP016796.1"/>
</dbReference>
<dbReference type="OrthoDB" id="5605822at2"/>
<dbReference type="STRING" id="573570.F7310_00490"/>
<evidence type="ECO:0000313" key="1">
    <source>
        <dbReference type="EMBL" id="API85922.1"/>
    </source>
</evidence>
<evidence type="ECO:0000313" key="2">
    <source>
        <dbReference type="Proteomes" id="UP000184222"/>
    </source>
</evidence>
<dbReference type="AlphaFoldDB" id="A0A1L4BQ12"/>
<dbReference type="Proteomes" id="UP000184222">
    <property type="component" value="Chromosome"/>
</dbReference>
<proteinExistence type="predicted"/>
<keyword evidence="2" id="KW-1185">Reference proteome</keyword>
<gene>
    <name evidence="1" type="ORF">F7310_00490</name>
</gene>
<name>A0A1L4BQ12_9GAMM</name>
<sequence>MIKSVVWQEVSEKVRDISPELYNIICEISPDSNYPLFLMQSNYGEDISRFFSENLDENLLLALQLSRVTERFDDYDGEPSNFHTYVPGDLLFLDKTITFLEGFPFYCSSKYVSGVRSAFMVPKISDSRSHKRLLSHYKIDVPSPKKSIYEHWEVFKGIANSKLQPYKWTSELLFFSDSWFKHIDDEKWCKFYKYIYKQSFIEKYRFNIEKFWDSYLNKIRSIKCGPYSIETVRRILNILSLSKHGYVFAHDNEDYLPIKQIQNAYNEVYQIGENAPIIMYAKKYDVSMRENNIPIYYSLSVPDIRNIRYISRGIQSANQELAMLVKLNKELTNLASTCPNVAIGEDIKFKYFHSEDNVSSPLESIQSIQKIDKVLKEILENQYPGKNLSSYSNFLRGSVAII</sequence>